<dbReference type="GO" id="GO:0035091">
    <property type="term" value="F:phosphatidylinositol binding"/>
    <property type="evidence" value="ECO:0007669"/>
    <property type="project" value="InterPro"/>
</dbReference>
<dbReference type="PANTHER" id="PTHR45898">
    <property type="entry name" value="TOM1-LIKE PROTEIN"/>
    <property type="match status" value="1"/>
</dbReference>
<feature type="compositionally biased region" description="Polar residues" evidence="6">
    <location>
        <begin position="444"/>
        <end position="485"/>
    </location>
</feature>
<dbReference type="SMART" id="SM00288">
    <property type="entry name" value="VHS"/>
    <property type="match status" value="1"/>
</dbReference>
<evidence type="ECO:0000256" key="5">
    <source>
        <dbReference type="ARBA" id="ARBA00023136"/>
    </source>
</evidence>
<feature type="compositionally biased region" description="Polar residues" evidence="6">
    <location>
        <begin position="303"/>
        <end position="320"/>
    </location>
</feature>
<name>A0A6G1DY51_9ORYZ</name>
<dbReference type="SUPFAM" id="SSF89009">
    <property type="entry name" value="GAT-like domain"/>
    <property type="match status" value="1"/>
</dbReference>
<dbReference type="PROSITE" id="PS50909">
    <property type="entry name" value="GAT"/>
    <property type="match status" value="1"/>
</dbReference>
<dbReference type="CDD" id="cd14231">
    <property type="entry name" value="GAT_GGA-like_plant"/>
    <property type="match status" value="1"/>
</dbReference>
<feature type="region of interest" description="Disordered" evidence="6">
    <location>
        <begin position="682"/>
        <end position="711"/>
    </location>
</feature>
<evidence type="ECO:0000313" key="10">
    <source>
        <dbReference type="Proteomes" id="UP000479710"/>
    </source>
</evidence>
<feature type="compositionally biased region" description="Polar residues" evidence="6">
    <location>
        <begin position="495"/>
        <end position="504"/>
    </location>
</feature>
<keyword evidence="10" id="KW-1185">Reference proteome</keyword>
<feature type="compositionally biased region" description="Low complexity" evidence="6">
    <location>
        <begin position="685"/>
        <end position="697"/>
    </location>
</feature>
<evidence type="ECO:0000259" key="7">
    <source>
        <dbReference type="PROSITE" id="PS50179"/>
    </source>
</evidence>
<organism evidence="9 10">
    <name type="scientific">Oryza meyeriana var. granulata</name>
    <dbReference type="NCBI Taxonomy" id="110450"/>
    <lineage>
        <taxon>Eukaryota</taxon>
        <taxon>Viridiplantae</taxon>
        <taxon>Streptophyta</taxon>
        <taxon>Embryophyta</taxon>
        <taxon>Tracheophyta</taxon>
        <taxon>Spermatophyta</taxon>
        <taxon>Magnoliopsida</taxon>
        <taxon>Liliopsida</taxon>
        <taxon>Poales</taxon>
        <taxon>Poaceae</taxon>
        <taxon>BOP clade</taxon>
        <taxon>Oryzoideae</taxon>
        <taxon>Oryzeae</taxon>
        <taxon>Oryzinae</taxon>
        <taxon>Oryza</taxon>
        <taxon>Oryza meyeriana</taxon>
    </lineage>
</organism>
<dbReference type="EMBL" id="SPHZ02000005">
    <property type="protein sequence ID" value="KAF0917341.1"/>
    <property type="molecule type" value="Genomic_DNA"/>
</dbReference>
<dbReference type="Gene3D" id="1.20.58.160">
    <property type="match status" value="1"/>
</dbReference>
<dbReference type="PROSITE" id="PS50179">
    <property type="entry name" value="VHS"/>
    <property type="match status" value="1"/>
</dbReference>
<dbReference type="Proteomes" id="UP000479710">
    <property type="component" value="Unassembled WGS sequence"/>
</dbReference>
<accession>A0A6G1DY51</accession>
<evidence type="ECO:0000256" key="2">
    <source>
        <dbReference type="ARBA" id="ARBA00007708"/>
    </source>
</evidence>
<keyword evidence="3" id="KW-0813">Transport</keyword>
<evidence type="ECO:0000256" key="4">
    <source>
        <dbReference type="ARBA" id="ARBA00022927"/>
    </source>
</evidence>
<feature type="compositionally biased region" description="Low complexity" evidence="6">
    <location>
        <begin position="418"/>
        <end position="432"/>
    </location>
</feature>
<keyword evidence="5" id="KW-0472">Membrane</keyword>
<protein>
    <recommendedName>
        <fullName evidence="11">VHS domain-containing protein</fullName>
    </recommendedName>
</protein>
<dbReference type="InterPro" id="IPR002014">
    <property type="entry name" value="VHS_dom"/>
</dbReference>
<dbReference type="SUPFAM" id="SSF48464">
    <property type="entry name" value="ENTH/VHS domain"/>
    <property type="match status" value="1"/>
</dbReference>
<dbReference type="OrthoDB" id="2018246at2759"/>
<proteinExistence type="inferred from homology"/>
<evidence type="ECO:0000313" key="9">
    <source>
        <dbReference type="EMBL" id="KAF0917341.1"/>
    </source>
</evidence>
<reference evidence="9 10" key="1">
    <citation type="submission" date="2019-11" db="EMBL/GenBank/DDBJ databases">
        <title>Whole genome sequence of Oryza granulata.</title>
        <authorList>
            <person name="Li W."/>
        </authorList>
    </citation>
    <scope>NUCLEOTIDE SEQUENCE [LARGE SCALE GENOMIC DNA]</scope>
    <source>
        <strain evidence="10">cv. Menghai</strain>
        <tissue evidence="9">Leaf</tissue>
    </source>
</reference>
<evidence type="ECO:0008006" key="11">
    <source>
        <dbReference type="Google" id="ProtNLM"/>
    </source>
</evidence>
<dbReference type="Gene3D" id="1.25.40.90">
    <property type="match status" value="1"/>
</dbReference>
<dbReference type="InterPro" id="IPR044836">
    <property type="entry name" value="TOL_plant"/>
</dbReference>
<dbReference type="InterPro" id="IPR038425">
    <property type="entry name" value="GAT_sf"/>
</dbReference>
<dbReference type="InterPro" id="IPR004152">
    <property type="entry name" value="GAT_dom"/>
</dbReference>
<evidence type="ECO:0000256" key="1">
    <source>
        <dbReference type="ARBA" id="ARBA00004170"/>
    </source>
</evidence>
<dbReference type="FunFam" id="1.25.40.90:FF:000028">
    <property type="entry name" value="TOM1-like protein 2"/>
    <property type="match status" value="1"/>
</dbReference>
<dbReference type="Pfam" id="PF00790">
    <property type="entry name" value="VHS"/>
    <property type="match status" value="1"/>
</dbReference>
<feature type="compositionally biased region" description="Polar residues" evidence="6">
    <location>
        <begin position="567"/>
        <end position="577"/>
    </location>
</feature>
<dbReference type="Pfam" id="PF03127">
    <property type="entry name" value="GAT"/>
    <property type="match status" value="1"/>
</dbReference>
<evidence type="ECO:0000259" key="8">
    <source>
        <dbReference type="PROSITE" id="PS50909"/>
    </source>
</evidence>
<feature type="region of interest" description="Disordered" evidence="6">
    <location>
        <begin position="396"/>
        <end position="587"/>
    </location>
</feature>
<comment type="caution">
    <text evidence="9">The sequence shown here is derived from an EMBL/GenBank/DDBJ whole genome shotgun (WGS) entry which is preliminary data.</text>
</comment>
<dbReference type="InterPro" id="IPR008942">
    <property type="entry name" value="ENTH_VHS"/>
</dbReference>
<dbReference type="CDD" id="cd03561">
    <property type="entry name" value="VHS"/>
    <property type="match status" value="1"/>
</dbReference>
<gene>
    <name evidence="9" type="ORF">E2562_017514</name>
</gene>
<dbReference type="AlphaFoldDB" id="A0A6G1DY51"/>
<dbReference type="GO" id="GO:0043130">
    <property type="term" value="F:ubiquitin binding"/>
    <property type="evidence" value="ECO:0007669"/>
    <property type="project" value="InterPro"/>
</dbReference>
<dbReference type="GO" id="GO:0043328">
    <property type="term" value="P:protein transport to vacuole involved in ubiquitin-dependent protein catabolic process via the multivesicular body sorting pathway"/>
    <property type="evidence" value="ECO:0007669"/>
    <property type="project" value="InterPro"/>
</dbReference>
<feature type="domain" description="GAT" evidence="8">
    <location>
        <begin position="174"/>
        <end position="262"/>
    </location>
</feature>
<comment type="similarity">
    <text evidence="2">Belongs to the TOM1 family.</text>
</comment>
<feature type="region of interest" description="Disordered" evidence="6">
    <location>
        <begin position="141"/>
        <end position="176"/>
    </location>
</feature>
<comment type="subcellular location">
    <subcellularLocation>
        <location evidence="1">Membrane</location>
        <topology evidence="1">Peripheral membrane protein</topology>
    </subcellularLocation>
</comment>
<feature type="region of interest" description="Disordered" evidence="6">
    <location>
        <begin position="280"/>
        <end position="356"/>
    </location>
</feature>
<evidence type="ECO:0000256" key="6">
    <source>
        <dbReference type="SAM" id="MobiDB-lite"/>
    </source>
</evidence>
<dbReference type="GO" id="GO:0005737">
    <property type="term" value="C:cytoplasm"/>
    <property type="evidence" value="ECO:0007669"/>
    <property type="project" value="UniProtKB-ARBA"/>
</dbReference>
<feature type="domain" description="VHS" evidence="7">
    <location>
        <begin position="9"/>
        <end position="138"/>
    </location>
</feature>
<dbReference type="GO" id="GO:0016020">
    <property type="term" value="C:membrane"/>
    <property type="evidence" value="ECO:0007669"/>
    <property type="project" value="UniProtKB-SubCell"/>
</dbReference>
<sequence>MAGSMVDRATSDMLIGPDWAKNMEICDICNRDPGQSKDVVKALKKRIGHKNPKVQLLALTLLETAIKNCGDIFHMHVAERDVLHEMVKIVKKKSDQHVKEKVLVMIDTWQEAFGGPRARYPQYYAAYHDLVRAGAAFPKRSERPAPLFNGQSPAGRNMRSPDQQDEAETSAGNDFPALSMSEIQNARGIMDVLAEMLNALDPGNREGLRQEVIVELVDQCRTYKQRVVQLVNATADEELMSQGLALNDDLQRVLAKHDAIAAGIAVRVEKKPKSLQALVDTEDSMNQDSKKEQALVDIEDPTTQDSNKEPNQSASEQSPFEQLVLPAPPVSNGSATPAPKSDPGIDLLSWDDNPSTTENSLALVPITDPVVDSTSSQNALAIVDIFSQNNTANNNVKPADPFGVNSSSTLPGSQPYTAPAQHPLQAQQPPQQVGLYPNRGAVNPGTSYDQSSQFNHTSSGWNGQIANHVTPPAQQTVNYDDQSGSLPPPPWEAQSMASSDVSNGQLGGMQSHPVSNGQFGGMQYLPTPSSQMGGMQPLHPQMNHMGGPQAQPMYNNQPGAMLPPAMQPSQPAVTQMQPGFGNQFGSLPPHSMPGMQFAGMQPSPMPGAQAIMMYAQPMPGMQFAAIPQQRMYGPQMSQYRLVQQQAAQYYSHSQGRPTYYSGMNDLSQKMYGLSMQDNSYTGMNSSSYSTTPSSSSSMGQPIKPSKPEDKLFGDLLSIAKTKQK</sequence>
<evidence type="ECO:0000256" key="3">
    <source>
        <dbReference type="ARBA" id="ARBA00022448"/>
    </source>
</evidence>
<keyword evidence="4" id="KW-0653">Protein transport</keyword>
<feature type="compositionally biased region" description="Polar residues" evidence="6">
    <location>
        <begin position="404"/>
        <end position="416"/>
    </location>
</feature>
<dbReference type="PANTHER" id="PTHR45898:SF7">
    <property type="entry name" value="OS01G0229200 PROTEIN"/>
    <property type="match status" value="1"/>
</dbReference>